<keyword evidence="6" id="KW-0966">Cell projection</keyword>
<keyword evidence="2 3" id="KW-0975">Bacterial flagellum</keyword>
<evidence type="ECO:0000259" key="5">
    <source>
        <dbReference type="Pfam" id="PF00700"/>
    </source>
</evidence>
<evidence type="ECO:0000256" key="1">
    <source>
        <dbReference type="ARBA" id="ARBA00005709"/>
    </source>
</evidence>
<dbReference type="GO" id="GO:0009288">
    <property type="term" value="C:bacterial-type flagellum"/>
    <property type="evidence" value="ECO:0007669"/>
    <property type="project" value="UniProtKB-SubCell"/>
</dbReference>
<keyword evidence="6" id="KW-0282">Flagellum</keyword>
<accession>A0AA96DIX6</accession>
<dbReference type="InterPro" id="IPR046358">
    <property type="entry name" value="Flagellin_C"/>
</dbReference>
<evidence type="ECO:0000256" key="2">
    <source>
        <dbReference type="ARBA" id="ARBA00023143"/>
    </source>
</evidence>
<comment type="similarity">
    <text evidence="1 3">Belongs to the bacterial flagellin family.</text>
</comment>
<dbReference type="InterPro" id="IPR001492">
    <property type="entry name" value="Flagellin"/>
</dbReference>
<organism evidence="6">
    <name type="scientific">Arcobacter sp. AZ-2023</name>
    <dbReference type="NCBI Taxonomy" id="3074453"/>
    <lineage>
        <taxon>Bacteria</taxon>
        <taxon>Pseudomonadati</taxon>
        <taxon>Campylobacterota</taxon>
        <taxon>Epsilonproteobacteria</taxon>
        <taxon>Campylobacterales</taxon>
        <taxon>Arcobacteraceae</taxon>
        <taxon>Arcobacter</taxon>
    </lineage>
</organism>
<dbReference type="PRINTS" id="PR00207">
    <property type="entry name" value="FLAGELLIN"/>
</dbReference>
<dbReference type="GO" id="GO:0005576">
    <property type="term" value="C:extracellular region"/>
    <property type="evidence" value="ECO:0007669"/>
    <property type="project" value="UniProtKB-SubCell"/>
</dbReference>
<reference evidence="6" key="1">
    <citation type="submission" date="2023-09" db="EMBL/GenBank/DDBJ databases">
        <title>Arcobacter tbilisiensis sp. nov. isolated from chicken meat in Tbilisi, Georgia.</title>
        <authorList>
            <person name="Matthias R."/>
            <person name="Zautner A.E."/>
        </authorList>
    </citation>
    <scope>NUCLEOTIDE SEQUENCE</scope>
    <source>
        <strain evidence="6">LEO 52</strain>
    </source>
</reference>
<evidence type="ECO:0000259" key="4">
    <source>
        <dbReference type="Pfam" id="PF00669"/>
    </source>
</evidence>
<dbReference type="EMBL" id="CP134854">
    <property type="protein sequence ID" value="WNL29756.1"/>
    <property type="molecule type" value="Genomic_DNA"/>
</dbReference>
<dbReference type="PANTHER" id="PTHR42792">
    <property type="entry name" value="FLAGELLIN"/>
    <property type="match status" value="1"/>
</dbReference>
<evidence type="ECO:0000313" key="6">
    <source>
        <dbReference type="EMBL" id="WNL29756.1"/>
    </source>
</evidence>
<feature type="domain" description="Flagellin C-terminal" evidence="5">
    <location>
        <begin position="475"/>
        <end position="558"/>
    </location>
</feature>
<proteinExistence type="inferred from homology"/>
<protein>
    <recommendedName>
        <fullName evidence="3">Flagellin</fullName>
    </recommendedName>
</protein>
<dbReference type="Pfam" id="PF00669">
    <property type="entry name" value="Flagellin_N"/>
    <property type="match status" value="1"/>
</dbReference>
<sequence>MRINTNVSSLGAQEAAQNTNKAISSALEKLSTGLRINSAADDASGLAIADKLRTQVSSINQGIKNGNSAVSLLTIADKAMNEQSKILDTIKTKLIDANTASTSDTGREAIRKDIGKLLEQLDNIASQTNYNGRSLLADVKDGKLTGKNTDSLTFQIGERNTDMIQTAQINATTANLGGGEQVMSKVKAGESAKLSNVEGGTLEVTGKSAAVNVTLSGNLGKLTADTGALVLTVDPEDTNLMAKLKDITNLTQGSGASKNQFTLAAAATADLRAIDFDSVKLTNATATNAKFSVTETSGFNIKNNELGSTNDLTITAKQDIKKGETSVVANSNANQSLTVTGTAGLNTIITGNLGSFNSSVASVIEATNSKDIAALQKLVDDGVTGITRGSGNKFNLTAGAKDLGSIDFVDAKLTTSAAGNFTTTNTKDKISITNNSDTKITVTNMDAKSASNLESLKNLQEGELTREVAASFQAVVNDSLDQLNGYRGDIGSTINQVNSAVRNLMTQSTNVKAAEAVIREVDYAEESANFNKLNILSQAGSYAISQANATQQNVLRLLQ</sequence>
<dbReference type="SUPFAM" id="SSF64518">
    <property type="entry name" value="Phase 1 flagellin"/>
    <property type="match status" value="2"/>
</dbReference>
<comment type="function">
    <text evidence="3">Flagellin is the subunit protein which polymerizes to form the filaments of bacterial flagella.</text>
</comment>
<dbReference type="PANTHER" id="PTHR42792:SF2">
    <property type="entry name" value="FLAGELLIN"/>
    <property type="match status" value="1"/>
</dbReference>
<dbReference type="GO" id="GO:0005198">
    <property type="term" value="F:structural molecule activity"/>
    <property type="evidence" value="ECO:0007669"/>
    <property type="project" value="UniProtKB-UniRule"/>
</dbReference>
<dbReference type="AlphaFoldDB" id="A0AA96DIX6"/>
<name>A0AA96DIX6_9BACT</name>
<evidence type="ECO:0000256" key="3">
    <source>
        <dbReference type="RuleBase" id="RU362073"/>
    </source>
</evidence>
<keyword evidence="3" id="KW-0964">Secreted</keyword>
<dbReference type="InterPro" id="IPR001029">
    <property type="entry name" value="Flagellin_N"/>
</dbReference>
<comment type="subcellular location">
    <subcellularLocation>
        <location evidence="3">Secreted</location>
    </subcellularLocation>
    <subcellularLocation>
        <location evidence="3">Bacterial flagellum</location>
    </subcellularLocation>
</comment>
<gene>
    <name evidence="6" type="ORF">RMQ68_10385</name>
</gene>
<dbReference type="Gene3D" id="1.20.1330.10">
    <property type="entry name" value="f41 fragment of flagellin, N-terminal domain"/>
    <property type="match status" value="2"/>
</dbReference>
<dbReference type="Pfam" id="PF00700">
    <property type="entry name" value="Flagellin_C"/>
    <property type="match status" value="1"/>
</dbReference>
<feature type="domain" description="Flagellin N-terminal" evidence="4">
    <location>
        <begin position="3"/>
        <end position="139"/>
    </location>
</feature>
<keyword evidence="6" id="KW-0969">Cilium</keyword>